<gene>
    <name evidence="2" type="ORF">SAMN04515672_4241</name>
</gene>
<evidence type="ECO:0000313" key="2">
    <source>
        <dbReference type="EMBL" id="SDK90681.1"/>
    </source>
</evidence>
<dbReference type="OrthoDB" id="10355at2157"/>
<dbReference type="Proteomes" id="UP000198882">
    <property type="component" value="Unassembled WGS sequence"/>
</dbReference>
<dbReference type="PANTHER" id="PTHR30244">
    <property type="entry name" value="TRANSAMINASE"/>
    <property type="match status" value="1"/>
</dbReference>
<protein>
    <submittedName>
        <fullName evidence="2">Perosamine synthetase</fullName>
    </submittedName>
</protein>
<evidence type="ECO:0000256" key="1">
    <source>
        <dbReference type="RuleBase" id="RU004508"/>
    </source>
</evidence>
<evidence type="ECO:0000313" key="3">
    <source>
        <dbReference type="Proteomes" id="UP000198882"/>
    </source>
</evidence>
<dbReference type="GO" id="GO:0000271">
    <property type="term" value="P:polysaccharide biosynthetic process"/>
    <property type="evidence" value="ECO:0007669"/>
    <property type="project" value="TreeGrafter"/>
</dbReference>
<dbReference type="GO" id="GO:0030170">
    <property type="term" value="F:pyridoxal phosphate binding"/>
    <property type="evidence" value="ECO:0007669"/>
    <property type="project" value="TreeGrafter"/>
</dbReference>
<dbReference type="SUPFAM" id="SSF53383">
    <property type="entry name" value="PLP-dependent transferases"/>
    <property type="match status" value="1"/>
</dbReference>
<dbReference type="EMBL" id="FNFE01000008">
    <property type="protein sequence ID" value="SDK90681.1"/>
    <property type="molecule type" value="Genomic_DNA"/>
</dbReference>
<organism evidence="2 3">
    <name type="scientific">Natronorubrum texcoconense</name>
    <dbReference type="NCBI Taxonomy" id="1095776"/>
    <lineage>
        <taxon>Archaea</taxon>
        <taxon>Methanobacteriati</taxon>
        <taxon>Methanobacteriota</taxon>
        <taxon>Stenosarchaea group</taxon>
        <taxon>Halobacteria</taxon>
        <taxon>Halobacteriales</taxon>
        <taxon>Natrialbaceae</taxon>
        <taxon>Natronorubrum</taxon>
    </lineage>
</organism>
<sequence>MSDEIPLFEIPWDEDDVSNAVDSITRGSYWANGPYIEEFENGLEGYLGVEHAVTVNSGTTALVAALTAYGIGEGDEVIVPSFTFIATANAVRLVGATPVFADIERETYGLDPERVEARITDDTAAILPIHPYGAACEIGPLEEIAADAGVPLIEDVAESFGADYHGRALGTIGDAAILSFCQNKVLPTGEGGAIVTDDDDLARRLERYRSHGRASSEYFDSPDSGEYTSVGTNVRMSDLVASIGCAQLGKVEDHISNRRRVASRLSDGLAAVDGVDPHGAAGRGRHVYQLYTVTLDEQVDRDAVIDTLTERGIASKVYWDPSVHLTRAYRNEYGYESGSLPVTEEIAGRVLSLPIHPGLRDDEIDRITTGVRDGLERDRAAGGAQSNTIQS</sequence>
<dbReference type="CDD" id="cd00616">
    <property type="entry name" value="AHBA_syn"/>
    <property type="match status" value="1"/>
</dbReference>
<dbReference type="STRING" id="1095776.SAMN04515672_4241"/>
<dbReference type="RefSeq" id="WP_090311501.1">
    <property type="nucleotide sequence ID" value="NZ_FNFE01000008.1"/>
</dbReference>
<comment type="similarity">
    <text evidence="1">Belongs to the DegT/DnrJ/EryC1 family.</text>
</comment>
<dbReference type="AlphaFoldDB" id="A0A1G9FQK1"/>
<keyword evidence="1" id="KW-0663">Pyridoxal phosphate</keyword>
<proteinExistence type="inferred from homology"/>
<dbReference type="InterPro" id="IPR015424">
    <property type="entry name" value="PyrdxlP-dep_Trfase"/>
</dbReference>
<dbReference type="PANTHER" id="PTHR30244:SF34">
    <property type="entry name" value="DTDP-4-AMINO-4,6-DIDEOXYGALACTOSE TRANSAMINASE"/>
    <property type="match status" value="1"/>
</dbReference>
<dbReference type="Pfam" id="PF01041">
    <property type="entry name" value="DegT_DnrJ_EryC1"/>
    <property type="match status" value="1"/>
</dbReference>
<accession>A0A1G9FQK1</accession>
<reference evidence="3" key="1">
    <citation type="submission" date="2016-10" db="EMBL/GenBank/DDBJ databases">
        <authorList>
            <person name="Varghese N."/>
            <person name="Submissions S."/>
        </authorList>
    </citation>
    <scope>NUCLEOTIDE SEQUENCE [LARGE SCALE GENOMIC DNA]</scope>
    <source>
        <strain evidence="3">B4,CECT 8067,JCM 17497</strain>
    </source>
</reference>
<dbReference type="Gene3D" id="3.90.1150.10">
    <property type="entry name" value="Aspartate Aminotransferase, domain 1"/>
    <property type="match status" value="1"/>
</dbReference>
<dbReference type="PIRSF" id="PIRSF000390">
    <property type="entry name" value="PLP_StrS"/>
    <property type="match status" value="1"/>
</dbReference>
<dbReference type="InterPro" id="IPR015421">
    <property type="entry name" value="PyrdxlP-dep_Trfase_major"/>
</dbReference>
<keyword evidence="3" id="KW-1185">Reference proteome</keyword>
<dbReference type="GO" id="GO:0008483">
    <property type="term" value="F:transaminase activity"/>
    <property type="evidence" value="ECO:0007669"/>
    <property type="project" value="TreeGrafter"/>
</dbReference>
<name>A0A1G9FQK1_9EURY</name>
<dbReference type="InterPro" id="IPR000653">
    <property type="entry name" value="DegT/StrS_aminotransferase"/>
</dbReference>
<dbReference type="InterPro" id="IPR015422">
    <property type="entry name" value="PyrdxlP-dep_Trfase_small"/>
</dbReference>
<dbReference type="Gene3D" id="3.40.640.10">
    <property type="entry name" value="Type I PLP-dependent aspartate aminotransferase-like (Major domain)"/>
    <property type="match status" value="1"/>
</dbReference>